<evidence type="ECO:0000313" key="1">
    <source>
        <dbReference type="EMBL" id="AWN39955.1"/>
    </source>
</evidence>
<organism evidence="1 2">
    <name type="scientific">Methylobacterium durans</name>
    <dbReference type="NCBI Taxonomy" id="2202825"/>
    <lineage>
        <taxon>Bacteria</taxon>
        <taxon>Pseudomonadati</taxon>
        <taxon>Pseudomonadota</taxon>
        <taxon>Alphaproteobacteria</taxon>
        <taxon>Hyphomicrobiales</taxon>
        <taxon>Methylobacteriaceae</taxon>
        <taxon>Methylobacterium</taxon>
    </lineage>
</organism>
<dbReference type="AlphaFoldDB" id="A0A2U8W1L8"/>
<proteinExistence type="predicted"/>
<dbReference type="Proteomes" id="UP000245926">
    <property type="component" value="Chromosome"/>
</dbReference>
<name>A0A2U8W1L8_9HYPH</name>
<dbReference type="KEGG" id="mets:DK389_04620"/>
<dbReference type="RefSeq" id="WP_109887692.1">
    <property type="nucleotide sequence ID" value="NZ_CP029550.1"/>
</dbReference>
<dbReference type="OrthoDB" id="7998711at2"/>
<accession>A0A2U8W1L8</accession>
<gene>
    <name evidence="1" type="ORF">DK389_04620</name>
</gene>
<evidence type="ECO:0000313" key="2">
    <source>
        <dbReference type="Proteomes" id="UP000245926"/>
    </source>
</evidence>
<reference evidence="2" key="1">
    <citation type="submission" date="2018-05" db="EMBL/GenBank/DDBJ databases">
        <title>Complete Genome Sequence of Methylobacterium sp. 17SD2-17.</title>
        <authorList>
            <person name="Srinivasan S."/>
        </authorList>
    </citation>
    <scope>NUCLEOTIDE SEQUENCE [LARGE SCALE GENOMIC DNA]</scope>
    <source>
        <strain evidence="2">17SD2-17</strain>
    </source>
</reference>
<dbReference type="EMBL" id="CP029550">
    <property type="protein sequence ID" value="AWN39955.1"/>
    <property type="molecule type" value="Genomic_DNA"/>
</dbReference>
<keyword evidence="2" id="KW-1185">Reference proteome</keyword>
<sequence>MSTIASMLKRVERIEARQPTGHIAKLVNLGGFPPEVVADAVTNWRRWVADGRANRDGDTLIIHAPLLTVEEWITETDKYQIERLQ</sequence>
<protein>
    <submittedName>
        <fullName evidence="1">Uncharacterized protein</fullName>
    </submittedName>
</protein>